<protein>
    <submittedName>
        <fullName evidence="1">Uncharacterized protein</fullName>
    </submittedName>
</protein>
<sequence length="90" mass="10362">MESTKLEEYRHLLEKYRHLWRLCTLPCETHSGWQALLERRPDGEAAVVEVADELRVDGAAELSHLPLSRSDEDPLNRLHQDVVEQGVLCT</sequence>
<organism evidence="1 2">
    <name type="scientific">Liparis tanakae</name>
    <name type="common">Tanaka's snailfish</name>
    <dbReference type="NCBI Taxonomy" id="230148"/>
    <lineage>
        <taxon>Eukaryota</taxon>
        <taxon>Metazoa</taxon>
        <taxon>Chordata</taxon>
        <taxon>Craniata</taxon>
        <taxon>Vertebrata</taxon>
        <taxon>Euteleostomi</taxon>
        <taxon>Actinopterygii</taxon>
        <taxon>Neopterygii</taxon>
        <taxon>Teleostei</taxon>
        <taxon>Neoteleostei</taxon>
        <taxon>Acanthomorphata</taxon>
        <taxon>Eupercaria</taxon>
        <taxon>Perciformes</taxon>
        <taxon>Cottioidei</taxon>
        <taxon>Cottales</taxon>
        <taxon>Liparidae</taxon>
        <taxon>Liparis</taxon>
    </lineage>
</organism>
<dbReference type="Proteomes" id="UP000314294">
    <property type="component" value="Unassembled WGS sequence"/>
</dbReference>
<keyword evidence="2" id="KW-1185">Reference proteome</keyword>
<gene>
    <name evidence="1" type="ORF">EYF80_043105</name>
</gene>
<dbReference type="AlphaFoldDB" id="A0A4Z2FZN3"/>
<accession>A0A4Z2FZN3</accession>
<dbReference type="EMBL" id="SRLO01000778">
    <property type="protein sequence ID" value="TNN46697.1"/>
    <property type="molecule type" value="Genomic_DNA"/>
</dbReference>
<name>A0A4Z2FZN3_9TELE</name>
<comment type="caution">
    <text evidence="1">The sequence shown here is derived from an EMBL/GenBank/DDBJ whole genome shotgun (WGS) entry which is preliminary data.</text>
</comment>
<evidence type="ECO:0000313" key="1">
    <source>
        <dbReference type="EMBL" id="TNN46697.1"/>
    </source>
</evidence>
<proteinExistence type="predicted"/>
<evidence type="ECO:0000313" key="2">
    <source>
        <dbReference type="Proteomes" id="UP000314294"/>
    </source>
</evidence>
<reference evidence="1 2" key="1">
    <citation type="submission" date="2019-03" db="EMBL/GenBank/DDBJ databases">
        <title>First draft genome of Liparis tanakae, snailfish: a comprehensive survey of snailfish specific genes.</title>
        <authorList>
            <person name="Kim W."/>
            <person name="Song I."/>
            <person name="Jeong J.-H."/>
            <person name="Kim D."/>
            <person name="Kim S."/>
            <person name="Ryu S."/>
            <person name="Song J.Y."/>
            <person name="Lee S.K."/>
        </authorList>
    </citation>
    <scope>NUCLEOTIDE SEQUENCE [LARGE SCALE GENOMIC DNA]</scope>
    <source>
        <tissue evidence="1">Muscle</tissue>
    </source>
</reference>